<dbReference type="Proteomes" id="UP000235965">
    <property type="component" value="Unassembled WGS sequence"/>
</dbReference>
<accession>A0A2J7RRW2</accession>
<evidence type="ECO:0000259" key="2">
    <source>
        <dbReference type="PROSITE" id="PS50103"/>
    </source>
</evidence>
<dbReference type="Gene3D" id="2.40.50.90">
    <property type="match status" value="3"/>
</dbReference>
<dbReference type="SMART" id="SM00356">
    <property type="entry name" value="ZnF_C3H1"/>
    <property type="match status" value="1"/>
</dbReference>
<evidence type="ECO:0000313" key="5">
    <source>
        <dbReference type="Proteomes" id="UP000235965"/>
    </source>
</evidence>
<dbReference type="PANTHER" id="PTHR22948">
    <property type="entry name" value="TUDOR DOMAIN CONTAINING PROTEIN"/>
    <property type="match status" value="1"/>
</dbReference>
<evidence type="ECO:0000259" key="3">
    <source>
        <dbReference type="PROSITE" id="PS50304"/>
    </source>
</evidence>
<dbReference type="STRING" id="105785.A0A2J7RRW2"/>
<dbReference type="InterPro" id="IPR035437">
    <property type="entry name" value="SNase_OB-fold_sf"/>
</dbReference>
<sequence>MSRKYALFSKRKQDLCMKLEELKDEGDSVVNYVRNIIDQGTELVGDLEGVSDHVVFLQRYPAVIKELDRLLNKIVRLNCNIELNTSDDEVEEKVQTERCVTEEVLLRSKSTIHNSELLTPESSVHLSTGHDVNSDTHNYPLSPEVTHSVPPCPVHIGDILDMRFLHGNSPHNFWLGYYKSRSLDCLNETMLSRYHMKHLLPCDMSLLFSGTYVCAFDGKKCFRGKILRIRFEQPVRLMVLDVDSGRIRKIEQDSVFRLDEEFSKTPVQALNCCLRGNLGDPLLWDEEVAPLFCKLLTESALVVTVCEKDRGDPPQFRVDVDCHNEKRINNKIDVNKWVIFSVIPKLKEMKEDGKGDGILKCLYTYLDPVIRDEEDSTEQGFHSDSGCFTEISTPLSQISHSTVSCSVMPVKGENQFHSQDHEHTTSLSHVELAPCSDIKIQPAESTQNLNLGTDCKVRTELNQSSSAPETLGHSKECDKNHLTSSSFHVTGSHVTNNVTAESTLLLPDKNISLHQPVLVSSAGQSYKAMLSHIEDPGEFYIHIVCEDNIEIDSLQNGMTRYYRTVSPAFKSKEEAKRHIISFCAAFYDVDNNWYRAQIIDWNEDNDSDTVIIKYVDYGNKSSVHFSMLQPLRAEFTELPICARRCHLAMICPKTSTEDEIPKSWSHEATHLFKCLVNMESVYLVILMESIDDTMSSLSVILQDCQKGGCPVINEFIVELGYAVSFHPSVAQKREQGQNAQNSKTDNDSNEDSLCKEQLCAVDMSSDWNPMAEDYYSAINTLYHDDEDACYAVTGYKPQDEKRICRFYARTGRCYKGETCLWEHIYAHPDGWTTDKECMFTDAITKLVLPDVQDEILLQVTYITKVNMFYAVICNECQRSSDKVQIKRIDIKEEDEEKDETLVTLNDYLNEEHNVRALRSCTVMPALGQIVVARFSKDGRFYRARVMDYSDVEICVFYVDYGNREWVSESDIREIEPRYLHLPFQAVECVLANVDEVSENLDAKKFFASMVYNKTLHAQVIARLCHLSRLEVHLWDDERCDIGAYMIQNGYGRERIYREHSLVT</sequence>
<dbReference type="GO" id="GO:0008270">
    <property type="term" value="F:zinc ion binding"/>
    <property type="evidence" value="ECO:0007669"/>
    <property type="project" value="UniProtKB-KW"/>
</dbReference>
<dbReference type="PROSITE" id="PS50103">
    <property type="entry name" value="ZF_C3H1"/>
    <property type="match status" value="1"/>
</dbReference>
<dbReference type="AlphaFoldDB" id="A0A2J7RRW2"/>
<dbReference type="FunFam" id="2.30.30.140:FF:000018">
    <property type="entry name" value="Serine/threonine-protein kinase 31"/>
    <property type="match status" value="1"/>
</dbReference>
<keyword evidence="1" id="KW-0863">Zinc-finger</keyword>
<dbReference type="Pfam" id="PF00567">
    <property type="entry name" value="TUDOR"/>
    <property type="match status" value="3"/>
</dbReference>
<dbReference type="SMART" id="SM00333">
    <property type="entry name" value="TUDOR"/>
    <property type="match status" value="3"/>
</dbReference>
<keyword evidence="1" id="KW-0479">Metal-binding</keyword>
<dbReference type="SUPFAM" id="SSF63748">
    <property type="entry name" value="Tudor/PWWP/MBT"/>
    <property type="match status" value="3"/>
</dbReference>
<feature type="domain" description="C3H1-type" evidence="2">
    <location>
        <begin position="798"/>
        <end position="826"/>
    </location>
</feature>
<keyword evidence="1" id="KW-0862">Zinc</keyword>
<protein>
    <recommendedName>
        <fullName evidence="6">Tudor domain-containing protein 1</fullName>
    </recommendedName>
</protein>
<reference evidence="4 5" key="1">
    <citation type="submission" date="2017-12" db="EMBL/GenBank/DDBJ databases">
        <title>Hemimetabolous genomes reveal molecular basis of termite eusociality.</title>
        <authorList>
            <person name="Harrison M.C."/>
            <person name="Jongepier E."/>
            <person name="Robertson H.M."/>
            <person name="Arning N."/>
            <person name="Bitard-Feildel T."/>
            <person name="Chao H."/>
            <person name="Childers C.P."/>
            <person name="Dinh H."/>
            <person name="Doddapaneni H."/>
            <person name="Dugan S."/>
            <person name="Gowin J."/>
            <person name="Greiner C."/>
            <person name="Han Y."/>
            <person name="Hu H."/>
            <person name="Hughes D.S.T."/>
            <person name="Huylmans A.-K."/>
            <person name="Kemena C."/>
            <person name="Kremer L.P.M."/>
            <person name="Lee S.L."/>
            <person name="Lopez-Ezquerra A."/>
            <person name="Mallet L."/>
            <person name="Monroy-Kuhn J.M."/>
            <person name="Moser A."/>
            <person name="Murali S.C."/>
            <person name="Muzny D.M."/>
            <person name="Otani S."/>
            <person name="Piulachs M.-D."/>
            <person name="Poelchau M."/>
            <person name="Qu J."/>
            <person name="Schaub F."/>
            <person name="Wada-Katsumata A."/>
            <person name="Worley K.C."/>
            <person name="Xie Q."/>
            <person name="Ylla G."/>
            <person name="Poulsen M."/>
            <person name="Gibbs R.A."/>
            <person name="Schal C."/>
            <person name="Richards S."/>
            <person name="Belles X."/>
            <person name="Korb J."/>
            <person name="Bornberg-Bauer E."/>
        </authorList>
    </citation>
    <scope>NUCLEOTIDE SEQUENCE [LARGE SCALE GENOMIC DNA]</scope>
    <source>
        <tissue evidence="4">Whole body</tissue>
    </source>
</reference>
<dbReference type="PANTHER" id="PTHR22948:SF72">
    <property type="entry name" value="TUDOR DOMAIN-CONTAINING PROTEIN"/>
    <property type="match status" value="1"/>
</dbReference>
<comment type="caution">
    <text evidence="4">The sequence shown here is derived from an EMBL/GenBank/DDBJ whole genome shotgun (WGS) entry which is preliminary data.</text>
</comment>
<dbReference type="PROSITE" id="PS50304">
    <property type="entry name" value="TUDOR"/>
    <property type="match status" value="2"/>
</dbReference>
<dbReference type="Gene3D" id="2.30.30.140">
    <property type="match status" value="3"/>
</dbReference>
<name>A0A2J7RRW2_9NEOP</name>
<feature type="domain" description="Tudor" evidence="3">
    <location>
        <begin position="576"/>
        <end position="638"/>
    </location>
</feature>
<dbReference type="InterPro" id="IPR050621">
    <property type="entry name" value="Tudor_domain_containing"/>
</dbReference>
<keyword evidence="5" id="KW-1185">Reference proteome</keyword>
<feature type="domain" description="Tudor" evidence="3">
    <location>
        <begin position="923"/>
        <end position="981"/>
    </location>
</feature>
<dbReference type="OrthoDB" id="10052065at2759"/>
<gene>
    <name evidence="4" type="ORF">B7P43_G03215</name>
</gene>
<evidence type="ECO:0000313" key="4">
    <source>
        <dbReference type="EMBL" id="PNF43578.1"/>
    </source>
</evidence>
<evidence type="ECO:0008006" key="6">
    <source>
        <dbReference type="Google" id="ProtNLM"/>
    </source>
</evidence>
<organism evidence="4 5">
    <name type="scientific">Cryptotermes secundus</name>
    <dbReference type="NCBI Taxonomy" id="105785"/>
    <lineage>
        <taxon>Eukaryota</taxon>
        <taxon>Metazoa</taxon>
        <taxon>Ecdysozoa</taxon>
        <taxon>Arthropoda</taxon>
        <taxon>Hexapoda</taxon>
        <taxon>Insecta</taxon>
        <taxon>Pterygota</taxon>
        <taxon>Neoptera</taxon>
        <taxon>Polyneoptera</taxon>
        <taxon>Dictyoptera</taxon>
        <taxon>Blattodea</taxon>
        <taxon>Blattoidea</taxon>
        <taxon>Termitoidae</taxon>
        <taxon>Kalotermitidae</taxon>
        <taxon>Cryptotermitinae</taxon>
        <taxon>Cryptotermes</taxon>
    </lineage>
</organism>
<proteinExistence type="predicted"/>
<dbReference type="GO" id="GO:0005737">
    <property type="term" value="C:cytoplasm"/>
    <property type="evidence" value="ECO:0007669"/>
    <property type="project" value="UniProtKB-ARBA"/>
</dbReference>
<dbReference type="InterPro" id="IPR002999">
    <property type="entry name" value="Tudor"/>
</dbReference>
<dbReference type="InParanoid" id="A0A2J7RRW2"/>
<evidence type="ECO:0000256" key="1">
    <source>
        <dbReference type="PROSITE-ProRule" id="PRU00723"/>
    </source>
</evidence>
<dbReference type="InterPro" id="IPR000571">
    <property type="entry name" value="Znf_CCCH"/>
</dbReference>
<dbReference type="EMBL" id="NEVH01000597">
    <property type="protein sequence ID" value="PNF43578.1"/>
    <property type="molecule type" value="Genomic_DNA"/>
</dbReference>
<feature type="zinc finger region" description="C3H1-type" evidence="1">
    <location>
        <begin position="798"/>
        <end position="826"/>
    </location>
</feature>